<dbReference type="KEGG" id="paca:ID47_03340"/>
<sequence>MDRIFFSFYVLGSFGYSAPAPEFQDALCFDNQNEATKQNRKLRLAIEIYKATKRKYSDPHGIWDQHYLKENPEIEKSLKEFGEGKRGHSLARIQPEGKTAQALHDELVKEGFSWKAVPLLVDQGADKRYWKLNGEQTADEKDPDVVKMHIYTHRDGGMVRIKASGVPDKTAKYPKRVPHVVMAVLKNFDPAQCRGESCSYDTSYDNEAFKVTREGMAGPKAASIKYGFRYPFKNNTSYSQELNRLAEDIYMDLVHTNLKTNCPNLLE</sequence>
<keyword evidence="2" id="KW-1185">Reference proteome</keyword>
<reference evidence="1 2" key="1">
    <citation type="submission" date="2014-07" db="EMBL/GenBank/DDBJ databases">
        <title>Comparative genomic insights into amoeba endosymbionts belonging to the families of Holosporaceae and Candidatus Midichloriaceae within Rickettsiales.</title>
        <authorList>
            <person name="Wang Z."/>
            <person name="Wu M."/>
        </authorList>
    </citation>
    <scope>NUCLEOTIDE SEQUENCE [LARGE SCALE GENOMIC DNA]</scope>
    <source>
        <strain evidence="1">PRA3</strain>
    </source>
</reference>
<dbReference type="EMBL" id="CP008941">
    <property type="protein sequence ID" value="AIK95982.1"/>
    <property type="molecule type" value="Genomic_DNA"/>
</dbReference>
<dbReference type="OrthoDB" id="8477509at2"/>
<protein>
    <submittedName>
        <fullName evidence="1">Uncharacterized protein</fullName>
    </submittedName>
</protein>
<evidence type="ECO:0000313" key="2">
    <source>
        <dbReference type="Proteomes" id="UP000028926"/>
    </source>
</evidence>
<accession>A0A077AS39</accession>
<dbReference type="AlphaFoldDB" id="A0A077AS39"/>
<dbReference type="Proteomes" id="UP000028926">
    <property type="component" value="Chromosome"/>
</dbReference>
<dbReference type="eggNOG" id="ENOG5033YNW">
    <property type="taxonomic scope" value="Bacteria"/>
</dbReference>
<name>A0A077AS39_9PROT</name>
<dbReference type="HOGENOM" id="CLU_958887_0_0_5"/>
<evidence type="ECO:0000313" key="1">
    <source>
        <dbReference type="EMBL" id="AIK95982.1"/>
    </source>
</evidence>
<organism evidence="1 2">
    <name type="scientific">Candidatus Odyssella acanthamoebae</name>
    <dbReference type="NCBI Taxonomy" id="91604"/>
    <lineage>
        <taxon>Bacteria</taxon>
        <taxon>Pseudomonadati</taxon>
        <taxon>Pseudomonadota</taxon>
        <taxon>Alphaproteobacteria</taxon>
        <taxon>Holosporales</taxon>
        <taxon>Candidatus Paracaedibacteraceae</taxon>
        <taxon>Candidatus Odyssella</taxon>
    </lineage>
</organism>
<gene>
    <name evidence="1" type="ORF">ID47_03340</name>
</gene>
<dbReference type="RefSeq" id="WP_038463761.1">
    <property type="nucleotide sequence ID" value="NZ_CP008941.1"/>
</dbReference>
<proteinExistence type="predicted"/>